<dbReference type="Proteomes" id="UP000471678">
    <property type="component" value="Unassembled WGS sequence"/>
</dbReference>
<dbReference type="GeneID" id="89465893"/>
<dbReference type="Proteomes" id="UP000195378">
    <property type="component" value="Chromosome"/>
</dbReference>
<reference evidence="4" key="10">
    <citation type="submission" date="2021-09" db="EMBL/GenBank/DDBJ databases">
        <authorList>
            <person name="Gilroy R."/>
        </authorList>
    </citation>
    <scope>NUCLEOTIDE SEQUENCE</scope>
    <source>
        <strain evidence="4">CHK189-29639</strain>
    </source>
</reference>
<evidence type="ECO:0000313" key="13">
    <source>
        <dbReference type="EMBL" id="PTR97479.1"/>
    </source>
</evidence>
<organism evidence="2 15">
    <name type="scientific">Ligilactobacillus salivarius</name>
    <dbReference type="NCBI Taxonomy" id="1624"/>
    <lineage>
        <taxon>Bacteria</taxon>
        <taxon>Bacillati</taxon>
        <taxon>Bacillota</taxon>
        <taxon>Bacilli</taxon>
        <taxon>Lactobacillales</taxon>
        <taxon>Lactobacillaceae</taxon>
        <taxon>Ligilactobacillus</taxon>
    </lineage>
</organism>
<reference evidence="5" key="11">
    <citation type="submission" date="2023-02" db="EMBL/GenBank/DDBJ databases">
        <title>Draft Whole-Genome Sequences of competitive exclusion Lactobacillus salivarius strains for Poultry.</title>
        <authorList>
            <person name="Ma L.M."/>
            <person name="Lopez-Guerra N."/>
            <person name="Zhang G."/>
        </authorList>
    </citation>
    <scope>NUCLEOTIDE SEQUENCE</scope>
    <source>
        <strain evidence="5">Salm-9</strain>
    </source>
</reference>
<reference evidence="3 18" key="4">
    <citation type="submission" date="2017-04" db="EMBL/GenBank/DDBJ databases">
        <title>Complete genome sequence of Lactobacillus salivarius ZLS006, a probiotic strain isolated from healthy piglet.</title>
        <authorList>
            <person name="Zhang D."/>
        </authorList>
    </citation>
    <scope>NUCLEOTIDE SEQUENCE [LARGE SCALE GENOMIC DNA]</scope>
    <source>
        <strain evidence="3 18">ZLS006</strain>
    </source>
</reference>
<dbReference type="EMBL" id="CP123971">
    <property type="protein sequence ID" value="WII28016.1"/>
    <property type="molecule type" value="Genomic_DNA"/>
</dbReference>
<reference evidence="22 23" key="8">
    <citation type="journal article" date="2020" name="Food Funct.">
        <title>Screening of Lactobacillus salivarius strains from the feces of Chinese populations and the evaluation of their effects against intestinal inflammation in mice.</title>
        <authorList>
            <person name="Zhai Q."/>
            <person name="Shen X."/>
            <person name="Cen S."/>
            <person name="Zhang C."/>
            <person name="Tian F."/>
            <person name="Zhao J."/>
            <person name="Zhang H."/>
            <person name="Xue Y."/>
            <person name="Chen W."/>
        </authorList>
    </citation>
    <scope>NUCLEOTIDE SEQUENCE [LARGE SCALE GENOMIC DNA]</scope>
    <source>
        <strain evidence="6 24">FYNDL5_1.scaf</strain>
        <strain evidence="8 23">FZJTZ28M4.scaf</strain>
        <strain evidence="7 22">FZJTZ9M6.scaf</strain>
    </source>
</reference>
<reference evidence="14" key="12">
    <citation type="submission" date="2023-04" db="EMBL/GenBank/DDBJ databases">
        <title>Four porcine-derived lactic acid bacteria strains analyses and their evaluation as potential probiotics based on genomics.</title>
        <authorList>
            <person name="Niu D."/>
        </authorList>
    </citation>
    <scope>NUCLEOTIDE SEQUENCE</scope>
    <source>
        <strain evidence="14">ZSA5</strain>
    </source>
</reference>
<dbReference type="EMBL" id="VSTR01000002">
    <property type="protein sequence ID" value="MYY72699.1"/>
    <property type="molecule type" value="Genomic_DNA"/>
</dbReference>
<dbReference type="Pfam" id="PF07099">
    <property type="entry name" value="DUF1361"/>
    <property type="match status" value="1"/>
</dbReference>
<dbReference type="Proteomes" id="UP000244552">
    <property type="component" value="Unassembled WGS sequence"/>
</dbReference>
<evidence type="ECO:0000313" key="8">
    <source>
        <dbReference type="EMBL" id="MYZ65460.1"/>
    </source>
</evidence>
<feature type="transmembrane region" description="Helical" evidence="1">
    <location>
        <begin position="58"/>
        <end position="78"/>
    </location>
</feature>
<dbReference type="EMBL" id="JARKHV010000001">
    <property type="protein sequence ID" value="MDF4185751.1"/>
    <property type="molecule type" value="Genomic_DNA"/>
</dbReference>
<dbReference type="EMBL" id="NBEB01000052">
    <property type="protein sequence ID" value="OQQ83540.1"/>
    <property type="molecule type" value="Genomic_DNA"/>
</dbReference>
<dbReference type="EMBL" id="NBEF01000019">
    <property type="protein sequence ID" value="OQQ90044.1"/>
    <property type="molecule type" value="Genomic_DNA"/>
</dbReference>
<dbReference type="EMBL" id="QAGV01000002">
    <property type="protein sequence ID" value="PTR97479.1"/>
    <property type="molecule type" value="Genomic_DNA"/>
</dbReference>
<feature type="transmembrane region" description="Helical" evidence="1">
    <location>
        <begin position="29"/>
        <end position="51"/>
    </location>
</feature>
<proteinExistence type="predicted"/>
<evidence type="ECO:0000313" key="12">
    <source>
        <dbReference type="EMBL" id="PAY47849.1"/>
    </source>
</evidence>
<evidence type="ECO:0000313" key="9">
    <source>
        <dbReference type="EMBL" id="OQQ83540.1"/>
    </source>
</evidence>
<sequence length="227" mass="26858">MPTKLKWFIRTIFVLFMIYIYIADYSRGTFFSFLLLNTFLGYIPVELAMHINEKQNPVIFWLLFFFWLLFYPNAPYVLTDLFHLARFNPYDPTTGLMTLRLKMWLEFTNLISSALGCTLMGLWSFDHFINVIAIRWNKRSIPFRISLAFILTILSSIGIYVGRFLRLHSAYLFTSPKWVVDLLIGMWNARMLTFVIFMTIIQLIVWASVAIGRHSIYLYAKQNNLEI</sequence>
<feature type="transmembrane region" description="Helical" evidence="1">
    <location>
        <begin position="145"/>
        <end position="165"/>
    </location>
</feature>
<evidence type="ECO:0000313" key="3">
    <source>
        <dbReference type="EMBL" id="ARU19075.1"/>
    </source>
</evidence>
<dbReference type="Proteomes" id="UP000759256">
    <property type="component" value="Unassembled WGS sequence"/>
</dbReference>
<name>A0A089QG70_9LACO</name>
<evidence type="ECO:0000313" key="24">
    <source>
        <dbReference type="Proteomes" id="UP000471678"/>
    </source>
</evidence>
<evidence type="ECO:0000313" key="22">
    <source>
        <dbReference type="Proteomes" id="UP000470980"/>
    </source>
</evidence>
<keyword evidence="1" id="KW-0472">Membrane</keyword>
<evidence type="ECO:0000313" key="11">
    <source>
        <dbReference type="EMBL" id="OUN19471.1"/>
    </source>
</evidence>
<evidence type="ECO:0000313" key="19">
    <source>
        <dbReference type="Proteomes" id="UP000196255"/>
    </source>
</evidence>
<evidence type="ECO:0000313" key="15">
    <source>
        <dbReference type="Proteomes" id="UP000029488"/>
    </source>
</evidence>
<dbReference type="Proteomes" id="UP000218139">
    <property type="component" value="Unassembled WGS sequence"/>
</dbReference>
<evidence type="ECO:0000313" key="5">
    <source>
        <dbReference type="EMBL" id="MDF4185751.1"/>
    </source>
</evidence>
<reference evidence="19" key="5">
    <citation type="submission" date="2017-04" db="EMBL/GenBank/DDBJ databases">
        <title>Function of individual gut microbiota members based on whole genome sequencing of pure cultures obtained from chicken caecum.</title>
        <authorList>
            <person name="Medvecky M."/>
            <person name="Cejkova D."/>
            <person name="Polansky O."/>
            <person name="Karasova D."/>
            <person name="Kubasova T."/>
            <person name="Cizek A."/>
            <person name="Rychlik I."/>
        </authorList>
    </citation>
    <scope>NUCLEOTIDE SEQUENCE [LARGE SCALE GENOMIC DNA]</scope>
    <source>
        <strain evidence="19">An84</strain>
    </source>
</reference>
<reference evidence="16 17" key="3">
    <citation type="submission" date="2017-03" db="EMBL/GenBank/DDBJ databases">
        <title>Phylogenomics and comparative genomics of Lactobacillus salivarius, a mammalian gut commensal.</title>
        <authorList>
            <person name="Harris H.M."/>
        </authorList>
    </citation>
    <scope>NUCLEOTIDE SEQUENCE [LARGE SCALE GENOMIC DNA]</scope>
    <source>
        <strain evidence="10 16">JCM 1047</strain>
        <strain evidence="9 17">LMG 14477</strain>
    </source>
</reference>
<keyword evidence="1" id="KW-1133">Transmembrane helix</keyword>
<evidence type="ECO:0000313" key="10">
    <source>
        <dbReference type="EMBL" id="OQQ90044.1"/>
    </source>
</evidence>
<accession>A0A089QG70</accession>
<reference evidence="11" key="6">
    <citation type="journal article" date="2018" name="BMC Genomics">
        <title>Whole genome sequencing and function prediction of 133 gut anaerobes isolated from chicken caecum in pure cultures.</title>
        <authorList>
            <person name="Medvecky M."/>
            <person name="Cejkova D."/>
            <person name="Polansky O."/>
            <person name="Karasova D."/>
            <person name="Kubasova T."/>
            <person name="Cizek A."/>
            <person name="Rychlik I."/>
        </authorList>
    </citation>
    <scope>NUCLEOTIDE SEQUENCE</scope>
    <source>
        <strain evidence="11">An84</strain>
    </source>
</reference>
<keyword evidence="1" id="KW-0812">Transmembrane</keyword>
<dbReference type="Proteomes" id="UP001231316">
    <property type="component" value="Chromosome"/>
</dbReference>
<evidence type="ECO:0000313" key="2">
    <source>
        <dbReference type="EMBL" id="AIR10813.1"/>
    </source>
</evidence>
<feature type="transmembrane region" description="Helical" evidence="1">
    <location>
        <begin position="7"/>
        <end position="23"/>
    </location>
</feature>
<feature type="transmembrane region" description="Helical" evidence="1">
    <location>
        <begin position="185"/>
        <end position="211"/>
    </location>
</feature>
<reference evidence="4" key="9">
    <citation type="journal article" date="2021" name="PeerJ">
        <title>Extensive microbial diversity within the chicken gut microbiome revealed by metagenomics and culture.</title>
        <authorList>
            <person name="Gilroy R."/>
            <person name="Ravi A."/>
            <person name="Getino M."/>
            <person name="Pursley I."/>
            <person name="Horton D.L."/>
            <person name="Alikhan N.F."/>
            <person name="Baker D."/>
            <person name="Gharbi K."/>
            <person name="Hall N."/>
            <person name="Watson M."/>
            <person name="Adriaenssens E.M."/>
            <person name="Foster-Nyarko E."/>
            <person name="Jarju S."/>
            <person name="Secka A."/>
            <person name="Antonio M."/>
            <person name="Oren A."/>
            <person name="Chaudhuri R.R."/>
            <person name="La Ragione R."/>
            <person name="Hildebrand F."/>
            <person name="Pallen M.J."/>
        </authorList>
    </citation>
    <scope>NUCLEOTIDE SEQUENCE</scope>
    <source>
        <strain evidence="4">CHK189-29639</strain>
    </source>
</reference>
<dbReference type="RefSeq" id="WP_003700593.1">
    <property type="nucleotide sequence ID" value="NZ_CABMGV010000001.1"/>
</dbReference>
<reference evidence="2 15" key="1">
    <citation type="journal article" date="2014" name="BMC Genomics">
        <title>Unusual genome complexity in Lactobacillus salivarius JCM1046.</title>
        <authorList>
            <person name="Raftis E.J."/>
            <person name="Forde B.M."/>
            <person name="Claesson M.J."/>
            <person name="O'Toole P.W."/>
        </authorList>
    </citation>
    <scope>NUCLEOTIDE SEQUENCE [LARGE SCALE GENOMIC DNA]</scope>
    <source>
        <strain evidence="2 15">JCM1046</strain>
    </source>
</reference>
<reference evidence="12 20" key="2">
    <citation type="submission" date="2016-05" db="EMBL/GenBank/DDBJ databases">
        <authorList>
            <person name="Lee J.-Y."/>
            <person name="Kim E.B."/>
            <person name="Choi Y.-J."/>
        </authorList>
    </citation>
    <scope>NUCLEOTIDE SEQUENCE [LARGE SCALE GENOMIC DNA]</scope>
    <source>
        <strain evidence="12 20">KLA006</strain>
    </source>
</reference>
<evidence type="ECO:0000313" key="23">
    <source>
        <dbReference type="Proteomes" id="UP000471300"/>
    </source>
</evidence>
<evidence type="ECO:0000313" key="20">
    <source>
        <dbReference type="Proteomes" id="UP000218139"/>
    </source>
</evidence>
<dbReference type="Proteomes" id="UP000192575">
    <property type="component" value="Unassembled WGS sequence"/>
</dbReference>
<evidence type="ECO:0000313" key="18">
    <source>
        <dbReference type="Proteomes" id="UP000195378"/>
    </source>
</evidence>
<dbReference type="AlphaFoldDB" id="A0A089QG70"/>
<dbReference type="Proteomes" id="UP000470980">
    <property type="component" value="Unassembled WGS sequence"/>
</dbReference>
<dbReference type="Proteomes" id="UP000471300">
    <property type="component" value="Unassembled WGS sequence"/>
</dbReference>
<evidence type="ECO:0000313" key="16">
    <source>
        <dbReference type="Proteomes" id="UP000192575"/>
    </source>
</evidence>
<dbReference type="EMBL" id="CP007646">
    <property type="protein sequence ID" value="AIR10813.1"/>
    <property type="molecule type" value="Genomic_DNA"/>
</dbReference>
<dbReference type="Proteomes" id="UP000192638">
    <property type="component" value="Unassembled WGS sequence"/>
</dbReference>
<dbReference type="Proteomes" id="UP001213566">
    <property type="component" value="Unassembled WGS sequence"/>
</dbReference>
<dbReference type="EMBL" id="DYVK01000020">
    <property type="protein sequence ID" value="HJG14942.1"/>
    <property type="molecule type" value="Genomic_DNA"/>
</dbReference>
<feature type="transmembrane region" description="Helical" evidence="1">
    <location>
        <begin position="110"/>
        <end position="133"/>
    </location>
</feature>
<dbReference type="KEGG" id="lsj:LSJ_1140"/>
<dbReference type="EMBL" id="NFHF01000002">
    <property type="protein sequence ID" value="OUN19471.1"/>
    <property type="molecule type" value="Genomic_DNA"/>
</dbReference>
<evidence type="ECO:0000313" key="6">
    <source>
        <dbReference type="EMBL" id="MYY64770.1"/>
    </source>
</evidence>
<evidence type="ECO:0000256" key="1">
    <source>
        <dbReference type="SAM" id="Phobius"/>
    </source>
</evidence>
<gene>
    <name evidence="12" type="ORF">A8C52_05575</name>
    <name evidence="11" type="ORF">B5G36_01085</name>
    <name evidence="10" type="ORF">B6U56_06215</name>
    <name evidence="9" type="ORF">B6U60_05680</name>
    <name evidence="3" type="ORF">B7R82_03350</name>
    <name evidence="13" type="ORF">DBP89_03330</name>
    <name evidence="8" type="ORF">FYL06_00530</name>
    <name evidence="7" type="ORF">FYL10_03255</name>
    <name evidence="6" type="ORF">FYL25_04925</name>
    <name evidence="4" type="ORF">K8V06_02225</name>
    <name evidence="2" type="ORF">LSJ_1140</name>
    <name evidence="5" type="ORF">PV940_01590</name>
    <name evidence="14" type="ORF">QFE45_06400</name>
</gene>
<evidence type="ECO:0000313" key="14">
    <source>
        <dbReference type="EMBL" id="WII28016.1"/>
    </source>
</evidence>
<evidence type="ECO:0000313" key="4">
    <source>
        <dbReference type="EMBL" id="HJG14942.1"/>
    </source>
</evidence>
<dbReference type="EMBL" id="LXZO01000076">
    <property type="protein sequence ID" value="PAY47849.1"/>
    <property type="molecule type" value="Genomic_DNA"/>
</dbReference>
<evidence type="ECO:0000313" key="7">
    <source>
        <dbReference type="EMBL" id="MYY72699.1"/>
    </source>
</evidence>
<evidence type="ECO:0000313" key="17">
    <source>
        <dbReference type="Proteomes" id="UP000192638"/>
    </source>
</evidence>
<dbReference type="EMBL" id="VSUB01000004">
    <property type="protein sequence ID" value="MYY64770.1"/>
    <property type="molecule type" value="Genomic_DNA"/>
</dbReference>
<dbReference type="EMBL" id="CP020858">
    <property type="protein sequence ID" value="ARU19075.1"/>
    <property type="molecule type" value="Genomic_DNA"/>
</dbReference>
<dbReference type="Proteomes" id="UP000196255">
    <property type="component" value="Unassembled WGS sequence"/>
</dbReference>
<dbReference type="OMA" id="WLLFLPN"/>
<dbReference type="EMBL" id="VSTU01000001">
    <property type="protein sequence ID" value="MYZ65460.1"/>
    <property type="molecule type" value="Genomic_DNA"/>
</dbReference>
<dbReference type="Proteomes" id="UP000029488">
    <property type="component" value="Chromosome"/>
</dbReference>
<reference evidence="13 21" key="7">
    <citation type="journal article" date="2018" name="Genome Announc.">
        <title>Fifty-Six Draft Genome Sequences of 10 Lactobacillus Species from 22 Commercial Dietary Supplements.</title>
        <authorList>
            <person name="Gangiredla J."/>
            <person name="Barnaba T.J."/>
            <person name="Mammel M.K."/>
            <person name="Lacher D.W."/>
            <person name="Elkins C.A."/>
            <person name="Lampel K.A."/>
            <person name="Whitehouse C.A."/>
            <person name="Tartera C."/>
        </authorList>
    </citation>
    <scope>NUCLEOTIDE SEQUENCE [LARGE SCALE GENOMIC DNA]</scope>
    <source>
        <strain evidence="13 21">DS11_12</strain>
    </source>
</reference>
<protein>
    <submittedName>
        <fullName evidence="4">DUF1361 domain-containing protein</fullName>
    </submittedName>
    <submittedName>
        <fullName evidence="2">Putative membrane spanning protein</fullName>
    </submittedName>
</protein>
<evidence type="ECO:0000313" key="21">
    <source>
        <dbReference type="Proteomes" id="UP000244552"/>
    </source>
</evidence>
<dbReference type="InterPro" id="IPR009793">
    <property type="entry name" value="DUF1361"/>
</dbReference>